<evidence type="ECO:0008006" key="6">
    <source>
        <dbReference type="Google" id="ProtNLM"/>
    </source>
</evidence>
<dbReference type="NCBIfam" id="TIGR04131">
    <property type="entry name" value="Bac_Flav_CTERM"/>
    <property type="match status" value="1"/>
</dbReference>
<evidence type="ECO:0000259" key="3">
    <source>
        <dbReference type="PROSITE" id="PS50835"/>
    </source>
</evidence>
<dbReference type="Gene3D" id="2.60.40.10">
    <property type="entry name" value="Immunoglobulins"/>
    <property type="match status" value="4"/>
</dbReference>
<gene>
    <name evidence="4" type="ORF">DCC35_09270</name>
</gene>
<dbReference type="InterPro" id="IPR036179">
    <property type="entry name" value="Ig-like_dom_sf"/>
</dbReference>
<dbReference type="InterPro" id="IPR022409">
    <property type="entry name" value="PKD/Chitinase_dom"/>
</dbReference>
<dbReference type="InterPro" id="IPR000601">
    <property type="entry name" value="PKD_dom"/>
</dbReference>
<dbReference type="InterPro" id="IPR028994">
    <property type="entry name" value="Integrin_alpha_N"/>
</dbReference>
<dbReference type="InterPro" id="IPR013517">
    <property type="entry name" value="FG-GAP"/>
</dbReference>
<reference evidence="4 5" key="1">
    <citation type="submission" date="2018-04" db="EMBL/GenBank/DDBJ databases">
        <title>Complete genome uncultured novel isolate.</title>
        <authorList>
            <person name="Merlino G."/>
        </authorList>
    </citation>
    <scope>NUCLEOTIDE SEQUENCE [LARGE SCALE GENOMIC DNA]</scope>
    <source>
        <strain evidence="5">R1DC9</strain>
    </source>
</reference>
<evidence type="ECO:0000259" key="2">
    <source>
        <dbReference type="PROSITE" id="PS50093"/>
    </source>
</evidence>
<dbReference type="AlphaFoldDB" id="A0A4D7JSB4"/>
<proteinExistence type="predicted"/>
<dbReference type="Pfam" id="PF01833">
    <property type="entry name" value="TIG"/>
    <property type="match status" value="1"/>
</dbReference>
<dbReference type="SUPFAM" id="SSF81296">
    <property type="entry name" value="E set domains"/>
    <property type="match status" value="1"/>
</dbReference>
<dbReference type="Pfam" id="PF18911">
    <property type="entry name" value="PKD_4"/>
    <property type="match status" value="1"/>
</dbReference>
<evidence type="ECO:0000313" key="5">
    <source>
        <dbReference type="Proteomes" id="UP000298616"/>
    </source>
</evidence>
<keyword evidence="1" id="KW-0732">Signal</keyword>
<dbReference type="InterPro" id="IPR014756">
    <property type="entry name" value="Ig_E-set"/>
</dbReference>
<dbReference type="OrthoDB" id="1490014at2"/>
<dbReference type="SUPFAM" id="SSF69318">
    <property type="entry name" value="Integrin alpha N-terminal domain"/>
    <property type="match status" value="1"/>
</dbReference>
<dbReference type="Proteomes" id="UP000298616">
    <property type="component" value="Chromosome"/>
</dbReference>
<dbReference type="SMART" id="SM00089">
    <property type="entry name" value="PKD"/>
    <property type="match status" value="1"/>
</dbReference>
<dbReference type="InterPro" id="IPR026341">
    <property type="entry name" value="T9SS_type_B"/>
</dbReference>
<dbReference type="SUPFAM" id="SSF48726">
    <property type="entry name" value="Immunoglobulin"/>
    <property type="match status" value="1"/>
</dbReference>
<evidence type="ECO:0000256" key="1">
    <source>
        <dbReference type="ARBA" id="ARBA00022729"/>
    </source>
</evidence>
<dbReference type="CDD" id="cd00146">
    <property type="entry name" value="PKD"/>
    <property type="match status" value="1"/>
</dbReference>
<name>A0A4D7JSB4_9BACT</name>
<dbReference type="InterPro" id="IPR007110">
    <property type="entry name" value="Ig-like_dom"/>
</dbReference>
<dbReference type="PROSITE" id="PS50093">
    <property type="entry name" value="PKD"/>
    <property type="match status" value="1"/>
</dbReference>
<dbReference type="PROSITE" id="PS50835">
    <property type="entry name" value="IG_LIKE"/>
    <property type="match status" value="1"/>
</dbReference>
<dbReference type="EMBL" id="CP028923">
    <property type="protein sequence ID" value="QCK14916.1"/>
    <property type="molecule type" value="Genomic_DNA"/>
</dbReference>
<dbReference type="InterPro" id="IPR013783">
    <property type="entry name" value="Ig-like_fold"/>
</dbReference>
<keyword evidence="5" id="KW-1185">Reference proteome</keyword>
<protein>
    <recommendedName>
        <fullName evidence="6">Gliding motility-associated C-terminal domain-containing protein</fullName>
    </recommendedName>
</protein>
<feature type="domain" description="PKD" evidence="2">
    <location>
        <begin position="732"/>
        <end position="781"/>
    </location>
</feature>
<organism evidence="4 5">
    <name type="scientific">Mangrovivirga cuniculi</name>
    <dbReference type="NCBI Taxonomy" id="2715131"/>
    <lineage>
        <taxon>Bacteria</taxon>
        <taxon>Pseudomonadati</taxon>
        <taxon>Bacteroidota</taxon>
        <taxon>Cytophagia</taxon>
        <taxon>Cytophagales</taxon>
        <taxon>Mangrovivirgaceae</taxon>
        <taxon>Mangrovivirga</taxon>
    </lineage>
</organism>
<dbReference type="Pfam" id="PF13585">
    <property type="entry name" value="CHU_C"/>
    <property type="match status" value="1"/>
</dbReference>
<dbReference type="PANTHER" id="PTHR44103">
    <property type="entry name" value="PROPROTEIN CONVERTASE P"/>
    <property type="match status" value="1"/>
</dbReference>
<dbReference type="Pfam" id="PF13517">
    <property type="entry name" value="FG-GAP_3"/>
    <property type="match status" value="2"/>
</dbReference>
<dbReference type="PANTHER" id="PTHR44103:SF1">
    <property type="entry name" value="PROPROTEIN CONVERTASE P"/>
    <property type="match status" value="1"/>
</dbReference>
<feature type="domain" description="Ig-like" evidence="3">
    <location>
        <begin position="636"/>
        <end position="712"/>
    </location>
</feature>
<dbReference type="Gene3D" id="2.130.10.130">
    <property type="entry name" value="Integrin alpha, N-terminal"/>
    <property type="match status" value="2"/>
</dbReference>
<accession>A0A4D7JSB4</accession>
<dbReference type="RefSeq" id="WP_137090506.1">
    <property type="nucleotide sequence ID" value="NZ_CP028923.1"/>
</dbReference>
<evidence type="ECO:0000313" key="4">
    <source>
        <dbReference type="EMBL" id="QCK14916.1"/>
    </source>
</evidence>
<sequence length="1037" mass="109499">MRKIQTFIFFLMFIGTGIYGQVPVINSISPTDTTVNGIVTVQGSGFGTTASDLDVSFGGIKANIVDVTTNVIRVRVPAGSHHAPISVLRKSSGNISYSKQYFDLSYSGVPLNASSFEAASIQGALGPQLDILGGDFNNNGHNDVVVVYPAPQTNFSIYFNNGTGSFTKSDVALPGAAKFVEKADFNGDGNLDLAFTEDNSQGSLVYIMINNGSGGFTNVQSLTIEGNNPNRLRAADFDNDGRLDIAVVNETNNTLVSIFRNLSSGGVTNFETTPATFPITVDNARGMSIGDFNKDGKMDLAVNASLGAEVFVIKNNSTPGNFSFGQYQTFVIGGDLTRILVADFDNDGFEDIATSKIQNQISVIRNTSTEGGDINFSSPYSFTSLTSTYGIEAGDINGDGNVDIIVNSAASAQIRVFVNTSTPGSISTTTYDLDTPSPGLGIKATDLTGNARPDIFFTSRTENNWSYLKNINCVLPQTSPESFMSICLGDVRRVYATPTITGQYAWYKDNVLQKQGTDNFLDVSLGGNYTVRHLEGSCNVSSNVLGVVLNNATSPGEPAASNDGPVCPDGSLTLSAGTVSGATYQWTGPNGFESTEQNPVISPFNVENAGYYYVQTVSGDCKSDPVETYAGLANLPSSSIIPDGPTSFCDGNDVVLEVPASAEITGFTWKKDGSVISGATTGSLTVTESGSYSVVVENTSGCTQESDPVVVTVSAAPVSDFSISGNLCRGSTLSFSNSSTVDGSQTVSYNWNFGDGNSSNEFEPTKTFNTAGTYDVSLTVSYGPACQDISTQTIVVEDAPIADIELVSGTMPFCEGDSVLLQTVSEYSSYEWSNGSTGRQAYYTSGTEASVSVSSGAGCPGAGSFTLNTLPAPVIDITAEQTEISRGDTVILNASGGIDYAWEPAEFVDFADISNPYAFPTETTTFSVNATGSNGCVGTAEITITVEGSFEFKANKILSPNGDGINDTWVIQSIDQFPGCGVKIFDELGRILFEANPYNNDWDGTFNGDYLEKGAYYYVIQCDDENIGGSGSIVIVR</sequence>
<dbReference type="KEGG" id="fpf:DCC35_09270"/>
<dbReference type="InterPro" id="IPR035986">
    <property type="entry name" value="PKD_dom_sf"/>
</dbReference>
<dbReference type="InterPro" id="IPR002909">
    <property type="entry name" value="IPT_dom"/>
</dbReference>
<dbReference type="SUPFAM" id="SSF49299">
    <property type="entry name" value="PKD domain"/>
    <property type="match status" value="1"/>
</dbReference>